<gene>
    <name evidence="9" type="ORF">IAD49_03450</name>
</gene>
<feature type="transmembrane region" description="Helical" evidence="7">
    <location>
        <begin position="104"/>
        <end position="122"/>
    </location>
</feature>
<dbReference type="InterPro" id="IPR036837">
    <property type="entry name" value="Cation_efflux_CTD_sf"/>
</dbReference>
<dbReference type="PANTHER" id="PTHR43840">
    <property type="entry name" value="MITOCHONDRIAL METAL TRANSPORTER 1-RELATED"/>
    <property type="match status" value="1"/>
</dbReference>
<feature type="transmembrane region" description="Helical" evidence="7">
    <location>
        <begin position="170"/>
        <end position="191"/>
    </location>
</feature>
<dbReference type="EMBL" id="DVML01000021">
    <property type="protein sequence ID" value="HIU22617.1"/>
    <property type="molecule type" value="Genomic_DNA"/>
</dbReference>
<dbReference type="AlphaFoldDB" id="A0A9D1HV50"/>
<proteinExistence type="inferred from homology"/>
<feature type="transmembrane region" description="Helical" evidence="7">
    <location>
        <begin position="7"/>
        <end position="29"/>
    </location>
</feature>
<dbReference type="GO" id="GO:0008324">
    <property type="term" value="F:monoatomic cation transmembrane transporter activity"/>
    <property type="evidence" value="ECO:0007669"/>
    <property type="project" value="InterPro"/>
</dbReference>
<feature type="transmembrane region" description="Helical" evidence="7">
    <location>
        <begin position="143"/>
        <end position="164"/>
    </location>
</feature>
<keyword evidence="5 7" id="KW-1133">Transmembrane helix</keyword>
<evidence type="ECO:0000256" key="5">
    <source>
        <dbReference type="ARBA" id="ARBA00022989"/>
    </source>
</evidence>
<evidence type="ECO:0000256" key="4">
    <source>
        <dbReference type="ARBA" id="ARBA00022692"/>
    </source>
</evidence>
<dbReference type="InterPro" id="IPR058533">
    <property type="entry name" value="Cation_efflux_TM"/>
</dbReference>
<keyword evidence="6 7" id="KW-0472">Membrane</keyword>
<reference evidence="9" key="2">
    <citation type="journal article" date="2021" name="PeerJ">
        <title>Extensive microbial diversity within the chicken gut microbiome revealed by metagenomics and culture.</title>
        <authorList>
            <person name="Gilroy R."/>
            <person name="Ravi A."/>
            <person name="Getino M."/>
            <person name="Pursley I."/>
            <person name="Horton D.L."/>
            <person name="Alikhan N.F."/>
            <person name="Baker D."/>
            <person name="Gharbi K."/>
            <person name="Hall N."/>
            <person name="Watson M."/>
            <person name="Adriaenssens E.M."/>
            <person name="Foster-Nyarko E."/>
            <person name="Jarju S."/>
            <person name="Secka A."/>
            <person name="Antonio M."/>
            <person name="Oren A."/>
            <person name="Chaudhuri R.R."/>
            <person name="La Ragione R."/>
            <person name="Hildebrand F."/>
            <person name="Pallen M.J."/>
        </authorList>
    </citation>
    <scope>NUCLEOTIDE SEQUENCE</scope>
    <source>
        <strain evidence="9">CHK197-8231</strain>
    </source>
</reference>
<organism evidence="9 10">
    <name type="scientific">Candidatus Fimihabitans intestinipullorum</name>
    <dbReference type="NCBI Taxonomy" id="2840820"/>
    <lineage>
        <taxon>Bacteria</taxon>
        <taxon>Bacillati</taxon>
        <taxon>Mycoplasmatota</taxon>
        <taxon>Mycoplasmatota incertae sedis</taxon>
        <taxon>Candidatus Fimihabitans</taxon>
    </lineage>
</organism>
<keyword evidence="4 7" id="KW-0812">Transmembrane</keyword>
<dbReference type="GO" id="GO:0016020">
    <property type="term" value="C:membrane"/>
    <property type="evidence" value="ECO:0007669"/>
    <property type="project" value="UniProtKB-SubCell"/>
</dbReference>
<dbReference type="Pfam" id="PF01545">
    <property type="entry name" value="Cation_efflux"/>
    <property type="match status" value="1"/>
</dbReference>
<protein>
    <submittedName>
        <fullName evidence="9">Cation transporter</fullName>
    </submittedName>
</protein>
<dbReference type="Proteomes" id="UP000824087">
    <property type="component" value="Unassembled WGS sequence"/>
</dbReference>
<evidence type="ECO:0000256" key="6">
    <source>
        <dbReference type="ARBA" id="ARBA00023136"/>
    </source>
</evidence>
<dbReference type="PANTHER" id="PTHR43840:SF15">
    <property type="entry name" value="MITOCHONDRIAL METAL TRANSPORTER 1-RELATED"/>
    <property type="match status" value="1"/>
</dbReference>
<comment type="similarity">
    <text evidence="2">Belongs to the cation diffusion facilitator (CDF) transporter (TC 2.A.4) family.</text>
</comment>
<accession>A0A9D1HV50</accession>
<evidence type="ECO:0000259" key="8">
    <source>
        <dbReference type="Pfam" id="PF01545"/>
    </source>
</evidence>
<dbReference type="InterPro" id="IPR027469">
    <property type="entry name" value="Cation_efflux_TMD_sf"/>
</dbReference>
<feature type="domain" description="Cation efflux protein transmembrane" evidence="8">
    <location>
        <begin position="9"/>
        <end position="201"/>
    </location>
</feature>
<dbReference type="SUPFAM" id="SSF161111">
    <property type="entry name" value="Cation efflux protein transmembrane domain-like"/>
    <property type="match status" value="1"/>
</dbReference>
<dbReference type="Gene3D" id="1.20.1510.10">
    <property type="entry name" value="Cation efflux protein transmembrane domain"/>
    <property type="match status" value="1"/>
</dbReference>
<evidence type="ECO:0000313" key="9">
    <source>
        <dbReference type="EMBL" id="HIU22617.1"/>
    </source>
</evidence>
<reference evidence="9" key="1">
    <citation type="submission" date="2020-10" db="EMBL/GenBank/DDBJ databases">
        <authorList>
            <person name="Gilroy R."/>
        </authorList>
    </citation>
    <scope>NUCLEOTIDE SEQUENCE</scope>
    <source>
        <strain evidence="9">CHK197-8231</strain>
    </source>
</reference>
<dbReference type="InterPro" id="IPR050291">
    <property type="entry name" value="CDF_Transporter"/>
</dbReference>
<evidence type="ECO:0000256" key="2">
    <source>
        <dbReference type="ARBA" id="ARBA00008114"/>
    </source>
</evidence>
<dbReference type="Gene3D" id="3.30.70.1350">
    <property type="entry name" value="Cation efflux protein, cytoplasmic domain"/>
    <property type="match status" value="1"/>
</dbReference>
<evidence type="ECO:0000256" key="1">
    <source>
        <dbReference type="ARBA" id="ARBA00004141"/>
    </source>
</evidence>
<sequence length="284" mass="32322">MNQTLATLLFSMIVDFFVFLSKLICGIVSGSNALIADSFYTFSNFITDILASIGTKLSKKRPNKTHPFGYGKVEYLASIVIGFTILIIAIVIFLLSFLETKRSYHLWIYLILGICIICKSFVSHHTLKIGKKHKSDILISTAHIASIDIVSTTCITVVMILSQLFPNTSIFLYIDRIISIFISYEILRLAYRMLKENMLAIIGEIDQNEALIKQIEKVVEEIPHVDLVQVQLIKYGSYYKASLKIALSPDITLKQLLRIEQKINRTIKKKKFGIKYTTIEIIEE</sequence>
<evidence type="ECO:0000256" key="7">
    <source>
        <dbReference type="SAM" id="Phobius"/>
    </source>
</evidence>
<name>A0A9D1HV50_9BACT</name>
<keyword evidence="3" id="KW-0813">Transport</keyword>
<feature type="transmembrane region" description="Helical" evidence="7">
    <location>
        <begin position="75"/>
        <end position="98"/>
    </location>
</feature>
<dbReference type="NCBIfam" id="TIGR01297">
    <property type="entry name" value="CDF"/>
    <property type="match status" value="1"/>
</dbReference>
<evidence type="ECO:0000313" key="10">
    <source>
        <dbReference type="Proteomes" id="UP000824087"/>
    </source>
</evidence>
<comment type="caution">
    <text evidence="9">The sequence shown here is derived from an EMBL/GenBank/DDBJ whole genome shotgun (WGS) entry which is preliminary data.</text>
</comment>
<evidence type="ECO:0000256" key="3">
    <source>
        <dbReference type="ARBA" id="ARBA00022448"/>
    </source>
</evidence>
<comment type="subcellular location">
    <subcellularLocation>
        <location evidence="1">Membrane</location>
        <topology evidence="1">Multi-pass membrane protein</topology>
    </subcellularLocation>
</comment>
<dbReference type="SUPFAM" id="SSF160240">
    <property type="entry name" value="Cation efflux protein cytoplasmic domain-like"/>
    <property type="match status" value="1"/>
</dbReference>
<dbReference type="InterPro" id="IPR002524">
    <property type="entry name" value="Cation_efflux"/>
</dbReference>